<organism evidence="4 5">
    <name type="scientific">Ligilactobacillus hayakitensis DSM 18933 = JCM 14209</name>
    <dbReference type="NCBI Taxonomy" id="1423755"/>
    <lineage>
        <taxon>Bacteria</taxon>
        <taxon>Bacillati</taxon>
        <taxon>Bacillota</taxon>
        <taxon>Bacilli</taxon>
        <taxon>Lactobacillales</taxon>
        <taxon>Lactobacillaceae</taxon>
        <taxon>Ligilactobacillus</taxon>
    </lineage>
</organism>
<comment type="caution">
    <text evidence="4">The sequence shown here is derived from an EMBL/GenBank/DDBJ whole genome shotgun (WGS) entry which is preliminary data.</text>
</comment>
<accession>A0A0R1WR54</accession>
<keyword evidence="2" id="KW-0012">Acyltransferase</keyword>
<dbReference type="EMBL" id="AZGD01000027">
    <property type="protein sequence ID" value="KRM19909.1"/>
    <property type="molecule type" value="Genomic_DNA"/>
</dbReference>
<keyword evidence="1 4" id="KW-0808">Transferase</keyword>
<evidence type="ECO:0000256" key="2">
    <source>
        <dbReference type="ARBA" id="ARBA00023315"/>
    </source>
</evidence>
<dbReference type="PROSITE" id="PS51186">
    <property type="entry name" value="GNAT"/>
    <property type="match status" value="1"/>
</dbReference>
<evidence type="ECO:0000259" key="3">
    <source>
        <dbReference type="PROSITE" id="PS51186"/>
    </source>
</evidence>
<dbReference type="Pfam" id="PF13508">
    <property type="entry name" value="Acetyltransf_7"/>
    <property type="match status" value="1"/>
</dbReference>
<dbReference type="CDD" id="cd04301">
    <property type="entry name" value="NAT_SF"/>
    <property type="match status" value="1"/>
</dbReference>
<keyword evidence="5" id="KW-1185">Reference proteome</keyword>
<dbReference type="PANTHER" id="PTHR10908:SF0">
    <property type="entry name" value="SEROTONIN N-ACETYLTRANSFERASE"/>
    <property type="match status" value="1"/>
</dbReference>
<dbReference type="STRING" id="1423755.FC40_GL001252"/>
<dbReference type="InterPro" id="IPR051635">
    <property type="entry name" value="SNAT-like"/>
</dbReference>
<dbReference type="InterPro" id="IPR016181">
    <property type="entry name" value="Acyl_CoA_acyltransferase"/>
</dbReference>
<dbReference type="AlphaFoldDB" id="A0A0R1WR54"/>
<protein>
    <submittedName>
        <fullName evidence="4">Putative acetyltransferase (Putative)</fullName>
    </submittedName>
</protein>
<evidence type="ECO:0000313" key="4">
    <source>
        <dbReference type="EMBL" id="KRM19909.1"/>
    </source>
</evidence>
<dbReference type="PANTHER" id="PTHR10908">
    <property type="entry name" value="SEROTONIN N-ACETYLTRANSFERASE"/>
    <property type="match status" value="1"/>
</dbReference>
<gene>
    <name evidence="4" type="ORF">FC40_GL001252</name>
</gene>
<dbReference type="PATRIC" id="fig|1423755.3.peg.1326"/>
<dbReference type="eggNOG" id="COG0456">
    <property type="taxonomic scope" value="Bacteria"/>
</dbReference>
<dbReference type="OrthoDB" id="9800962at2"/>
<proteinExistence type="predicted"/>
<evidence type="ECO:0000313" key="5">
    <source>
        <dbReference type="Proteomes" id="UP000051054"/>
    </source>
</evidence>
<dbReference type="SUPFAM" id="SSF55729">
    <property type="entry name" value="Acyl-CoA N-acyltransferases (Nat)"/>
    <property type="match status" value="1"/>
</dbReference>
<evidence type="ECO:0000256" key="1">
    <source>
        <dbReference type="ARBA" id="ARBA00022679"/>
    </source>
</evidence>
<sequence>MEIRQVKKEDLDEIVNIENMGFTKAQAGTKEQYNDRIDKLSDTFLVAQKQDEIVGFIVGPVVNEKYVEDWMYEQTPKNLKQGGNQIIFTVAVHENYRHQGIGSQLLVAMETLAQTNQRKTISLTCLEDKIPFYEKNGFENHGIAASTHGGDVWYNMVKKL</sequence>
<dbReference type="GO" id="GO:0008080">
    <property type="term" value="F:N-acetyltransferase activity"/>
    <property type="evidence" value="ECO:0007669"/>
    <property type="project" value="UniProtKB-ARBA"/>
</dbReference>
<name>A0A0R1WR54_9LACO</name>
<feature type="domain" description="N-acetyltransferase" evidence="3">
    <location>
        <begin position="1"/>
        <end position="160"/>
    </location>
</feature>
<dbReference type="RefSeq" id="WP_025022791.1">
    <property type="nucleotide sequence ID" value="NZ_AZGD01000027.1"/>
</dbReference>
<dbReference type="InterPro" id="IPR000182">
    <property type="entry name" value="GNAT_dom"/>
</dbReference>
<dbReference type="Gene3D" id="3.40.630.30">
    <property type="match status" value="1"/>
</dbReference>
<reference evidence="4 5" key="1">
    <citation type="journal article" date="2015" name="Genome Announc.">
        <title>Expanding the biotechnology potential of lactobacilli through comparative genomics of 213 strains and associated genera.</title>
        <authorList>
            <person name="Sun Z."/>
            <person name="Harris H.M."/>
            <person name="McCann A."/>
            <person name="Guo C."/>
            <person name="Argimon S."/>
            <person name="Zhang W."/>
            <person name="Yang X."/>
            <person name="Jeffery I.B."/>
            <person name="Cooney J.C."/>
            <person name="Kagawa T.F."/>
            <person name="Liu W."/>
            <person name="Song Y."/>
            <person name="Salvetti E."/>
            <person name="Wrobel A."/>
            <person name="Rasinkangas P."/>
            <person name="Parkhill J."/>
            <person name="Rea M.C."/>
            <person name="O'Sullivan O."/>
            <person name="Ritari J."/>
            <person name="Douillard F.P."/>
            <person name="Paul Ross R."/>
            <person name="Yang R."/>
            <person name="Briner A.E."/>
            <person name="Felis G.E."/>
            <person name="de Vos W.M."/>
            <person name="Barrangou R."/>
            <person name="Klaenhammer T.R."/>
            <person name="Caufield P.W."/>
            <person name="Cui Y."/>
            <person name="Zhang H."/>
            <person name="O'Toole P.W."/>
        </authorList>
    </citation>
    <scope>NUCLEOTIDE SEQUENCE [LARGE SCALE GENOMIC DNA]</scope>
    <source>
        <strain evidence="4 5">DSM 18933</strain>
    </source>
</reference>
<dbReference type="Proteomes" id="UP000051054">
    <property type="component" value="Unassembled WGS sequence"/>
</dbReference>